<dbReference type="InterPro" id="IPR000073">
    <property type="entry name" value="AB_hydrolase_1"/>
</dbReference>
<evidence type="ECO:0000259" key="1">
    <source>
        <dbReference type="Pfam" id="PF00561"/>
    </source>
</evidence>
<feature type="non-terminal residue" evidence="2">
    <location>
        <position position="1"/>
    </location>
</feature>
<dbReference type="PANTHER" id="PTHR43798:SF33">
    <property type="entry name" value="HYDROLASE, PUTATIVE (AFU_ORTHOLOGUE AFUA_2G14860)-RELATED"/>
    <property type="match status" value="1"/>
</dbReference>
<organism evidence="2 3">
    <name type="scientific">Iphiclides podalirius</name>
    <name type="common">scarce swallowtail</name>
    <dbReference type="NCBI Taxonomy" id="110791"/>
    <lineage>
        <taxon>Eukaryota</taxon>
        <taxon>Metazoa</taxon>
        <taxon>Ecdysozoa</taxon>
        <taxon>Arthropoda</taxon>
        <taxon>Hexapoda</taxon>
        <taxon>Insecta</taxon>
        <taxon>Pterygota</taxon>
        <taxon>Neoptera</taxon>
        <taxon>Endopterygota</taxon>
        <taxon>Lepidoptera</taxon>
        <taxon>Glossata</taxon>
        <taxon>Ditrysia</taxon>
        <taxon>Papilionoidea</taxon>
        <taxon>Papilionidae</taxon>
        <taxon>Papilioninae</taxon>
        <taxon>Iphiclides</taxon>
    </lineage>
</organism>
<dbReference type="EMBL" id="OW152841">
    <property type="protein sequence ID" value="CAH2062365.1"/>
    <property type="molecule type" value="Genomic_DNA"/>
</dbReference>
<evidence type="ECO:0000313" key="2">
    <source>
        <dbReference type="EMBL" id="CAH2062365.1"/>
    </source>
</evidence>
<dbReference type="InterPro" id="IPR029058">
    <property type="entry name" value="AB_hydrolase_fold"/>
</dbReference>
<dbReference type="Pfam" id="PF00561">
    <property type="entry name" value="Abhydrolase_1"/>
    <property type="match status" value="1"/>
</dbReference>
<dbReference type="Proteomes" id="UP000837857">
    <property type="component" value="Chromosome 29"/>
</dbReference>
<accession>A0ABN8IRW1</accession>
<reference evidence="2" key="1">
    <citation type="submission" date="2022-03" db="EMBL/GenBank/DDBJ databases">
        <authorList>
            <person name="Martin H S."/>
        </authorList>
    </citation>
    <scope>NUCLEOTIDE SEQUENCE</scope>
</reference>
<dbReference type="SUPFAM" id="SSF53474">
    <property type="entry name" value="alpha/beta-Hydrolases"/>
    <property type="match status" value="1"/>
</dbReference>
<evidence type="ECO:0000313" key="3">
    <source>
        <dbReference type="Proteomes" id="UP000837857"/>
    </source>
</evidence>
<dbReference type="PANTHER" id="PTHR43798">
    <property type="entry name" value="MONOACYLGLYCEROL LIPASE"/>
    <property type="match status" value="1"/>
</dbReference>
<protein>
    <recommendedName>
        <fullName evidence="1">AB hydrolase-1 domain-containing protein</fullName>
    </recommendedName>
</protein>
<keyword evidence="3" id="KW-1185">Reference proteome</keyword>
<name>A0ABN8IRW1_9NEOP</name>
<dbReference type="InterPro" id="IPR050266">
    <property type="entry name" value="AB_hydrolase_sf"/>
</dbReference>
<proteinExistence type="predicted"/>
<sequence length="307" mass="35113">MVLFENEWFIQAPWGRICIVAWGDCRDPPVLVCHGNIDSAACFRPLIALLPKNFYYVGMELPGNGKSDHFPPGMIISSYDMMYSIVVVARHFRWEKFIYLAHSFGSTLGKMYALAFPGKLSKLIEIDPINQVMTIPPKAFTLWFQKTFSEYVNKYDKYDIAKGLGPTYKKDEAIEKLVTNRSLTKETASATIERWTKPVGDGLIKYMFDQRLKILVHYPMSTVLLKELYTSIETPTLTIVAKESLDNGSYKHSKFLLDEKLFPAGNCRVKIVMGHHDIHVVHPERMAPYISNFLLYGLNGLDEKARL</sequence>
<dbReference type="Gene3D" id="3.40.50.1820">
    <property type="entry name" value="alpha/beta hydrolase"/>
    <property type="match status" value="1"/>
</dbReference>
<gene>
    <name evidence="2" type="ORF">IPOD504_LOCUS11916</name>
</gene>
<feature type="domain" description="AB hydrolase-1" evidence="1">
    <location>
        <begin position="28"/>
        <end position="148"/>
    </location>
</feature>